<dbReference type="Gene3D" id="2.60.120.200">
    <property type="match status" value="1"/>
</dbReference>
<dbReference type="SUPFAM" id="SSF49899">
    <property type="entry name" value="Concanavalin A-like lectins/glucanases"/>
    <property type="match status" value="1"/>
</dbReference>
<dbReference type="PANTHER" id="PTHR10963:SF55">
    <property type="entry name" value="GLYCOSIDE HYDROLASE FAMILY 16 PROTEIN"/>
    <property type="match status" value="1"/>
</dbReference>
<accession>A0A090PY18</accession>
<evidence type="ECO:0000259" key="3">
    <source>
        <dbReference type="PROSITE" id="PS51762"/>
    </source>
</evidence>
<dbReference type="InterPro" id="IPR050546">
    <property type="entry name" value="Glycosyl_Hydrlase_16"/>
</dbReference>
<keyword evidence="4" id="KW-0326">Glycosidase</keyword>
<dbReference type="InterPro" id="IPR000757">
    <property type="entry name" value="Beta-glucanase-like"/>
</dbReference>
<name>A0A090PY18_9FLAO</name>
<dbReference type="EMBL" id="BBML01000001">
    <property type="protein sequence ID" value="GAK95665.1"/>
    <property type="molecule type" value="Genomic_DNA"/>
</dbReference>
<evidence type="ECO:0000256" key="2">
    <source>
        <dbReference type="ARBA" id="ARBA00022729"/>
    </source>
</evidence>
<dbReference type="InterPro" id="IPR013320">
    <property type="entry name" value="ConA-like_dom_sf"/>
</dbReference>
<dbReference type="GO" id="GO:0042972">
    <property type="term" value="F:licheninase activity"/>
    <property type="evidence" value="ECO:0007669"/>
    <property type="project" value="UniProtKB-EC"/>
</dbReference>
<keyword evidence="5" id="KW-1185">Reference proteome</keyword>
<dbReference type="NCBIfam" id="TIGR04183">
    <property type="entry name" value="Por_Secre_tail"/>
    <property type="match status" value="1"/>
</dbReference>
<dbReference type="Pfam" id="PF18962">
    <property type="entry name" value="Por_Secre_tail"/>
    <property type="match status" value="1"/>
</dbReference>
<protein>
    <submittedName>
        <fullName evidence="4">Beta-glucanase</fullName>
        <ecNumber evidence="4">3.2.1.73</ecNumber>
    </submittedName>
</protein>
<dbReference type="InterPro" id="IPR026444">
    <property type="entry name" value="Secre_tail"/>
</dbReference>
<sequence length="522" mass="58565">MKIYSLFFFIMGFCWSNSQQLPLDFENNSFPFSSFSGSGFSFRGDPSQAGNQVGEFFNNGAAAYQGFFIDLGTPVDLDNDSNLSLRFYAFDPNSHNIIVKLENGINTDIEVSTTVVNSQNSWTTLNFDFSNATETVTGNTVTGTGTYSRITLFIDGGSLTPGTYLIDDIDNNAVVSPPPNPIDVVYTDLVWSDEFNTPGFNNPVDPTKWFHQTQMITPTGWANGEIQHYTNRLDNSYVENGMLHIVAKRENFTDQGETKQYTSARLNSKFAFTHGRVDVRAKLPIGDGTWPAIWMLGKNINEDGGYWDSQFGTTNWPLCGEIDIMEHGLGPVNQVSAALHTNCSGCFGATMNYQPFMLSDVANTFHIYSVNWSPQQITFLIDDVPFYTYNPTIRNVDTWPFDADQYLLLNVAMGGIAGTVDPNFVQSDMQIDYVRIYQNVLSLDDESNYTLKLYPNPAKERITITSSKAIDELYIFDMMGKQVYFNQNNIGTIDVSQFSNGTYLLKARIDDIVITDKIIIHH</sequence>
<dbReference type="eggNOG" id="COG2273">
    <property type="taxonomic scope" value="Bacteria"/>
</dbReference>
<dbReference type="Proteomes" id="UP000029221">
    <property type="component" value="Unassembled WGS sequence"/>
</dbReference>
<organism evidence="4 5">
    <name type="scientific">Nonlabens tegetincola</name>
    <dbReference type="NCBI Taxonomy" id="323273"/>
    <lineage>
        <taxon>Bacteria</taxon>
        <taxon>Pseudomonadati</taxon>
        <taxon>Bacteroidota</taxon>
        <taxon>Flavobacteriia</taxon>
        <taxon>Flavobacteriales</taxon>
        <taxon>Flavobacteriaceae</taxon>
        <taxon>Nonlabens</taxon>
    </lineage>
</organism>
<comment type="similarity">
    <text evidence="1">Belongs to the glycosyl hydrolase 16 family.</text>
</comment>
<dbReference type="EC" id="3.2.1.73" evidence="4"/>
<dbReference type="GO" id="GO:0005975">
    <property type="term" value="P:carbohydrate metabolic process"/>
    <property type="evidence" value="ECO:0007669"/>
    <property type="project" value="InterPro"/>
</dbReference>
<dbReference type="RefSeq" id="WP_042276317.1">
    <property type="nucleotide sequence ID" value="NZ_BBML01000001.1"/>
</dbReference>
<keyword evidence="2" id="KW-0732">Signal</keyword>
<feature type="domain" description="GH16" evidence="3">
    <location>
        <begin position="169"/>
        <end position="442"/>
    </location>
</feature>
<proteinExistence type="inferred from homology"/>
<dbReference type="STRING" id="319236.BST91_12405"/>
<evidence type="ECO:0000256" key="1">
    <source>
        <dbReference type="ARBA" id="ARBA00006865"/>
    </source>
</evidence>
<dbReference type="Pfam" id="PF00722">
    <property type="entry name" value="Glyco_hydro_16"/>
    <property type="match status" value="1"/>
</dbReference>
<evidence type="ECO:0000313" key="4">
    <source>
        <dbReference type="EMBL" id="GAK95665.1"/>
    </source>
</evidence>
<dbReference type="AlphaFoldDB" id="A0A090PY18"/>
<gene>
    <name evidence="4" type="ORF">JCM19294_2447</name>
</gene>
<dbReference type="PANTHER" id="PTHR10963">
    <property type="entry name" value="GLYCOSYL HYDROLASE-RELATED"/>
    <property type="match status" value="1"/>
</dbReference>
<dbReference type="CDD" id="cd08023">
    <property type="entry name" value="GH16_laminarinase_like"/>
    <property type="match status" value="1"/>
</dbReference>
<comment type="caution">
    <text evidence="4">The sequence shown here is derived from an EMBL/GenBank/DDBJ whole genome shotgun (WGS) entry which is preliminary data.</text>
</comment>
<dbReference type="PROSITE" id="PS51762">
    <property type="entry name" value="GH16_2"/>
    <property type="match status" value="1"/>
</dbReference>
<evidence type="ECO:0000313" key="5">
    <source>
        <dbReference type="Proteomes" id="UP000029221"/>
    </source>
</evidence>
<keyword evidence="4" id="KW-0378">Hydrolase</keyword>
<reference evidence="4" key="1">
    <citation type="journal article" date="2014" name="Genome Announc.">
        <title>Draft Genome Sequences of Marine Flavobacterium Nonlabens Strains NR17, NR24, NR27, NR32, NR33, and Ara13.</title>
        <authorList>
            <person name="Nakanishi M."/>
            <person name="Meirelles P."/>
            <person name="Suzuki R."/>
            <person name="Takatani N."/>
            <person name="Mino S."/>
            <person name="Suda W."/>
            <person name="Oshima K."/>
            <person name="Hattori M."/>
            <person name="Ohkuma M."/>
            <person name="Hosokawa M."/>
            <person name="Miyashita K."/>
            <person name="Thompson F.L."/>
            <person name="Niwa A."/>
            <person name="Sawabe T."/>
            <person name="Sawabe T."/>
        </authorList>
    </citation>
    <scope>NUCLEOTIDE SEQUENCE [LARGE SCALE GENOMIC DNA]</scope>
    <source>
        <strain evidence="4">JCM 19294</strain>
    </source>
</reference>